<reference evidence="1" key="2">
    <citation type="journal article" date="2015" name="Fish Shellfish Immunol.">
        <title>Early steps in the European eel (Anguilla anguilla)-Vibrio vulnificus interaction in the gills: Role of the RtxA13 toxin.</title>
        <authorList>
            <person name="Callol A."/>
            <person name="Pajuelo D."/>
            <person name="Ebbesson L."/>
            <person name="Teles M."/>
            <person name="MacKenzie S."/>
            <person name="Amaro C."/>
        </authorList>
    </citation>
    <scope>NUCLEOTIDE SEQUENCE</scope>
</reference>
<accession>A0A0E9SWV3</accession>
<proteinExistence type="predicted"/>
<dbReference type="EMBL" id="GBXM01062758">
    <property type="protein sequence ID" value="JAH45819.1"/>
    <property type="molecule type" value="Transcribed_RNA"/>
</dbReference>
<organism evidence="1">
    <name type="scientific">Anguilla anguilla</name>
    <name type="common">European freshwater eel</name>
    <name type="synonym">Muraena anguilla</name>
    <dbReference type="NCBI Taxonomy" id="7936"/>
    <lineage>
        <taxon>Eukaryota</taxon>
        <taxon>Metazoa</taxon>
        <taxon>Chordata</taxon>
        <taxon>Craniata</taxon>
        <taxon>Vertebrata</taxon>
        <taxon>Euteleostomi</taxon>
        <taxon>Actinopterygii</taxon>
        <taxon>Neopterygii</taxon>
        <taxon>Teleostei</taxon>
        <taxon>Anguilliformes</taxon>
        <taxon>Anguillidae</taxon>
        <taxon>Anguilla</taxon>
    </lineage>
</organism>
<evidence type="ECO:0000313" key="1">
    <source>
        <dbReference type="EMBL" id="JAH45819.1"/>
    </source>
</evidence>
<reference evidence="1" key="1">
    <citation type="submission" date="2014-11" db="EMBL/GenBank/DDBJ databases">
        <authorList>
            <person name="Amaro Gonzalez C."/>
        </authorList>
    </citation>
    <scope>NUCLEOTIDE SEQUENCE</scope>
</reference>
<protein>
    <submittedName>
        <fullName evidence="1">Uncharacterized protein</fullName>
    </submittedName>
</protein>
<dbReference type="AlphaFoldDB" id="A0A0E9SWV3"/>
<name>A0A0E9SWV3_ANGAN</name>
<sequence length="91" mass="10464">MRSYWMSLGLGAPHFDRLGQKNGSPRCLGYHFVQNWLYCTIPIHKQPRDITNMLLILNITIGMYPLIGSFNRYSLCSTFILNNLLAGELML</sequence>